<organism evidence="2 3">
    <name type="scientific">Hibiscus sabdariffa</name>
    <name type="common">roselle</name>
    <dbReference type="NCBI Taxonomy" id="183260"/>
    <lineage>
        <taxon>Eukaryota</taxon>
        <taxon>Viridiplantae</taxon>
        <taxon>Streptophyta</taxon>
        <taxon>Embryophyta</taxon>
        <taxon>Tracheophyta</taxon>
        <taxon>Spermatophyta</taxon>
        <taxon>Magnoliopsida</taxon>
        <taxon>eudicotyledons</taxon>
        <taxon>Gunneridae</taxon>
        <taxon>Pentapetalae</taxon>
        <taxon>rosids</taxon>
        <taxon>malvids</taxon>
        <taxon>Malvales</taxon>
        <taxon>Malvaceae</taxon>
        <taxon>Malvoideae</taxon>
        <taxon>Hibiscus</taxon>
    </lineage>
</organism>
<gene>
    <name evidence="2" type="ORF">V6N11_050066</name>
</gene>
<proteinExistence type="predicted"/>
<dbReference type="EMBL" id="JBBPBN010000007">
    <property type="protein sequence ID" value="KAK9033885.1"/>
    <property type="molecule type" value="Genomic_DNA"/>
</dbReference>
<keyword evidence="1" id="KW-1133">Transmembrane helix</keyword>
<comment type="caution">
    <text evidence="2">The sequence shown here is derived from an EMBL/GenBank/DDBJ whole genome shotgun (WGS) entry which is preliminary data.</text>
</comment>
<sequence length="236" mass="26637">MLRILRFLLKSLGGCLEEEVARDHNVELDMVDLEQLLNEDVSDVARRGIDVVDDATQGNSHKNLLFKRLTWFRRRSIMLLTVIVLFGGSVPSFVAHFYGDSAKAKKNSINGLSRSKVDQVAELSKGSWLDIQRLEPLVDVVVCRIVDLMESKKTWTGLGLQPKLQVNMLRILRFLLKSLGGCLEEEVARDHNVELDMVDLEQLLNDDVSDVARRGIDVFDDATQGNSCWSKPKDQS</sequence>
<evidence type="ECO:0000313" key="2">
    <source>
        <dbReference type="EMBL" id="KAK9033885.1"/>
    </source>
</evidence>
<accession>A0ABR2T8R8</accession>
<reference evidence="2 3" key="1">
    <citation type="journal article" date="2024" name="G3 (Bethesda)">
        <title>Genome assembly of Hibiscus sabdariffa L. provides insights into metabolisms of medicinal natural products.</title>
        <authorList>
            <person name="Kim T."/>
        </authorList>
    </citation>
    <scope>NUCLEOTIDE SEQUENCE [LARGE SCALE GENOMIC DNA]</scope>
    <source>
        <strain evidence="2">TK-2024</strain>
        <tissue evidence="2">Old leaves</tissue>
    </source>
</reference>
<feature type="transmembrane region" description="Helical" evidence="1">
    <location>
        <begin position="77"/>
        <end position="98"/>
    </location>
</feature>
<keyword evidence="1" id="KW-0472">Membrane</keyword>
<name>A0ABR2T8R8_9ROSI</name>
<dbReference type="Proteomes" id="UP001396334">
    <property type="component" value="Unassembled WGS sequence"/>
</dbReference>
<evidence type="ECO:0000313" key="3">
    <source>
        <dbReference type="Proteomes" id="UP001396334"/>
    </source>
</evidence>
<keyword evidence="3" id="KW-1185">Reference proteome</keyword>
<evidence type="ECO:0000256" key="1">
    <source>
        <dbReference type="SAM" id="Phobius"/>
    </source>
</evidence>
<keyword evidence="1" id="KW-0812">Transmembrane</keyword>
<protein>
    <submittedName>
        <fullName evidence="2">Uncharacterized protein</fullName>
    </submittedName>
</protein>